<dbReference type="EC" id="1.4.3.-" evidence="5"/>
<proteinExistence type="inferred from homology"/>
<dbReference type="InterPro" id="IPR036188">
    <property type="entry name" value="FAD/NAD-bd_sf"/>
</dbReference>
<sequence>MARPEAADVVIVGAGLSGLTAAQHVQQAGYSCILLDAEDRVGGMTLSVKTTRAAVDSGAAWLNDTTQPHIWALVKKYGLTPEAQNSDGELLREMQDGSILTGTEGNKQLTPGELKAMADFFGQVGPIVESIDPDKPHEHPDAAKLDSITLAQFCKDKSGNELVAFLLNSSVRYLLGVEADEISALWFFAYAKAGTGLQNMMSARQGGGQYLRLHEGTQTLSRKLAAELSPKRVRLSSPVSAITHSPDGCTVTTTAGKAFRSRRVIVSIPTPLYRKIDFSPPLPATKQQLSSATFMGFFAKVTLVYSKPWWQDHGLNAIFESALGPVIYSRSTSIPSTNHWSITGFVVGEPGRRWSKLSAEDRKAAVIKQLSHGFGSHIGSEVPAPVEYVEEDWSKRAYFGGGPMPVMGPGAVTGPAKGAWAEPVGPVHFVGSETASAWRGYMEGAVRSGLRGAEEVIAGLKRQTQGGKL</sequence>
<name>A0ABQ8G660_9PEZI</name>
<evidence type="ECO:0000256" key="5">
    <source>
        <dbReference type="RuleBase" id="RU362067"/>
    </source>
</evidence>
<evidence type="ECO:0000313" key="8">
    <source>
        <dbReference type="Proteomes" id="UP000774617"/>
    </source>
</evidence>
<evidence type="ECO:0000259" key="6">
    <source>
        <dbReference type="Pfam" id="PF01593"/>
    </source>
</evidence>
<protein>
    <recommendedName>
        <fullName evidence="5">Amine oxidase</fullName>
        <ecNumber evidence="5">1.4.3.-</ecNumber>
    </recommendedName>
</protein>
<dbReference type="PANTHER" id="PTHR43563">
    <property type="entry name" value="AMINE OXIDASE"/>
    <property type="match status" value="1"/>
</dbReference>
<dbReference type="InterPro" id="IPR002937">
    <property type="entry name" value="Amino_oxidase"/>
</dbReference>
<dbReference type="EMBL" id="JAGTJR010000023">
    <property type="protein sequence ID" value="KAH7043346.1"/>
    <property type="molecule type" value="Genomic_DNA"/>
</dbReference>
<gene>
    <name evidence="7" type="ORF">B0J12DRAFT_199752</name>
</gene>
<dbReference type="InterPro" id="IPR050703">
    <property type="entry name" value="Flavin_MAO"/>
</dbReference>
<evidence type="ECO:0000256" key="1">
    <source>
        <dbReference type="ARBA" id="ARBA00001974"/>
    </source>
</evidence>
<dbReference type="Gene3D" id="3.50.50.60">
    <property type="entry name" value="FAD/NAD(P)-binding domain"/>
    <property type="match status" value="1"/>
</dbReference>
<evidence type="ECO:0000256" key="4">
    <source>
        <dbReference type="ARBA" id="ARBA00048448"/>
    </source>
</evidence>
<dbReference type="PANTHER" id="PTHR43563:SF14">
    <property type="entry name" value="AMINE OXIDASE"/>
    <property type="match status" value="1"/>
</dbReference>
<evidence type="ECO:0000313" key="7">
    <source>
        <dbReference type="EMBL" id="KAH7043346.1"/>
    </source>
</evidence>
<comment type="cofactor">
    <cofactor evidence="1 5">
        <name>FAD</name>
        <dbReference type="ChEBI" id="CHEBI:57692"/>
    </cofactor>
</comment>
<evidence type="ECO:0000256" key="3">
    <source>
        <dbReference type="ARBA" id="ARBA00023002"/>
    </source>
</evidence>
<dbReference type="Proteomes" id="UP000774617">
    <property type="component" value="Unassembled WGS sequence"/>
</dbReference>
<dbReference type="SUPFAM" id="SSF51905">
    <property type="entry name" value="FAD/NAD(P)-binding domain"/>
    <property type="match status" value="1"/>
</dbReference>
<dbReference type="InterPro" id="IPR001613">
    <property type="entry name" value="Flavin_amine_oxidase"/>
</dbReference>
<dbReference type="PRINTS" id="PR00757">
    <property type="entry name" value="AMINEOXDASEF"/>
</dbReference>
<comment type="caution">
    <text evidence="7">The sequence shown here is derived from an EMBL/GenBank/DDBJ whole genome shotgun (WGS) entry which is preliminary data.</text>
</comment>
<organism evidence="7 8">
    <name type="scientific">Macrophomina phaseolina</name>
    <dbReference type="NCBI Taxonomy" id="35725"/>
    <lineage>
        <taxon>Eukaryota</taxon>
        <taxon>Fungi</taxon>
        <taxon>Dikarya</taxon>
        <taxon>Ascomycota</taxon>
        <taxon>Pezizomycotina</taxon>
        <taxon>Dothideomycetes</taxon>
        <taxon>Dothideomycetes incertae sedis</taxon>
        <taxon>Botryosphaeriales</taxon>
        <taxon>Botryosphaeriaceae</taxon>
        <taxon>Macrophomina</taxon>
    </lineage>
</organism>
<accession>A0ABQ8G660</accession>
<evidence type="ECO:0000256" key="2">
    <source>
        <dbReference type="ARBA" id="ARBA00005995"/>
    </source>
</evidence>
<reference evidence="7 8" key="1">
    <citation type="journal article" date="2021" name="Nat. Commun.">
        <title>Genetic determinants of endophytism in the Arabidopsis root mycobiome.</title>
        <authorList>
            <person name="Mesny F."/>
            <person name="Miyauchi S."/>
            <person name="Thiergart T."/>
            <person name="Pickel B."/>
            <person name="Atanasova L."/>
            <person name="Karlsson M."/>
            <person name="Huettel B."/>
            <person name="Barry K.W."/>
            <person name="Haridas S."/>
            <person name="Chen C."/>
            <person name="Bauer D."/>
            <person name="Andreopoulos W."/>
            <person name="Pangilinan J."/>
            <person name="LaButti K."/>
            <person name="Riley R."/>
            <person name="Lipzen A."/>
            <person name="Clum A."/>
            <person name="Drula E."/>
            <person name="Henrissat B."/>
            <person name="Kohler A."/>
            <person name="Grigoriev I.V."/>
            <person name="Martin F.M."/>
            <person name="Hacquard S."/>
        </authorList>
    </citation>
    <scope>NUCLEOTIDE SEQUENCE [LARGE SCALE GENOMIC DNA]</scope>
    <source>
        <strain evidence="7 8">MPI-SDFR-AT-0080</strain>
    </source>
</reference>
<dbReference type="Gene3D" id="1.10.405.10">
    <property type="entry name" value="Guanine Nucleotide Dissociation Inhibitor, domain 1"/>
    <property type="match status" value="1"/>
</dbReference>
<keyword evidence="5" id="KW-0285">Flavoprotein</keyword>
<keyword evidence="8" id="KW-1185">Reference proteome</keyword>
<comment type="catalytic activity">
    <reaction evidence="4">
        <text>a secondary aliphatic amine + O2 + H2O = a primary amine + an aldehyde + H2O2</text>
        <dbReference type="Rhea" id="RHEA:26414"/>
        <dbReference type="ChEBI" id="CHEBI:15377"/>
        <dbReference type="ChEBI" id="CHEBI:15379"/>
        <dbReference type="ChEBI" id="CHEBI:16240"/>
        <dbReference type="ChEBI" id="CHEBI:17478"/>
        <dbReference type="ChEBI" id="CHEBI:58855"/>
        <dbReference type="ChEBI" id="CHEBI:65296"/>
        <dbReference type="EC" id="1.4.3.4"/>
    </reaction>
</comment>
<dbReference type="Pfam" id="PF01593">
    <property type="entry name" value="Amino_oxidase"/>
    <property type="match status" value="1"/>
</dbReference>
<keyword evidence="5" id="KW-0274">FAD</keyword>
<dbReference type="PROSITE" id="PS51257">
    <property type="entry name" value="PROKAR_LIPOPROTEIN"/>
    <property type="match status" value="1"/>
</dbReference>
<keyword evidence="3 5" id="KW-0560">Oxidoreductase</keyword>
<dbReference type="Gene3D" id="3.90.660.10">
    <property type="match status" value="1"/>
</dbReference>
<feature type="domain" description="Amine oxidase" evidence="6">
    <location>
        <begin position="16"/>
        <end position="457"/>
    </location>
</feature>
<comment type="similarity">
    <text evidence="2 5">Belongs to the flavin monoamine oxidase family.</text>
</comment>
<dbReference type="SUPFAM" id="SSF54373">
    <property type="entry name" value="FAD-linked reductases, C-terminal domain"/>
    <property type="match status" value="1"/>
</dbReference>